<comment type="caution">
    <text evidence="2">The sequence shown here is derived from an EMBL/GenBank/DDBJ whole genome shotgun (WGS) entry which is preliminary data.</text>
</comment>
<protein>
    <submittedName>
        <fullName evidence="2">Uncharacterized protein</fullName>
    </submittedName>
</protein>
<proteinExistence type="predicted"/>
<keyword evidence="3" id="KW-1185">Reference proteome</keyword>
<reference evidence="2 3" key="1">
    <citation type="journal article" date="2023" name="Plants (Basel)">
        <title>Bridging the Gap: Combining Genomics and Transcriptomics Approaches to Understand Stylosanthes scabra, an Orphan Legume from the Brazilian Caatinga.</title>
        <authorList>
            <person name="Ferreira-Neto J.R.C."/>
            <person name="da Silva M.D."/>
            <person name="Binneck E."/>
            <person name="de Melo N.F."/>
            <person name="da Silva R.H."/>
            <person name="de Melo A.L.T.M."/>
            <person name="Pandolfi V."/>
            <person name="Bustamante F.O."/>
            <person name="Brasileiro-Vidal A.C."/>
            <person name="Benko-Iseppon A.M."/>
        </authorList>
    </citation>
    <scope>NUCLEOTIDE SEQUENCE [LARGE SCALE GENOMIC DNA]</scope>
    <source>
        <tissue evidence="2">Leaves</tissue>
    </source>
</reference>
<name>A0ABU6UIS3_9FABA</name>
<organism evidence="2 3">
    <name type="scientific">Stylosanthes scabra</name>
    <dbReference type="NCBI Taxonomy" id="79078"/>
    <lineage>
        <taxon>Eukaryota</taxon>
        <taxon>Viridiplantae</taxon>
        <taxon>Streptophyta</taxon>
        <taxon>Embryophyta</taxon>
        <taxon>Tracheophyta</taxon>
        <taxon>Spermatophyta</taxon>
        <taxon>Magnoliopsida</taxon>
        <taxon>eudicotyledons</taxon>
        <taxon>Gunneridae</taxon>
        <taxon>Pentapetalae</taxon>
        <taxon>rosids</taxon>
        <taxon>fabids</taxon>
        <taxon>Fabales</taxon>
        <taxon>Fabaceae</taxon>
        <taxon>Papilionoideae</taxon>
        <taxon>50 kb inversion clade</taxon>
        <taxon>dalbergioids sensu lato</taxon>
        <taxon>Dalbergieae</taxon>
        <taxon>Pterocarpus clade</taxon>
        <taxon>Stylosanthes</taxon>
    </lineage>
</organism>
<gene>
    <name evidence="2" type="ORF">PIB30_043337</name>
</gene>
<evidence type="ECO:0000313" key="3">
    <source>
        <dbReference type="Proteomes" id="UP001341840"/>
    </source>
</evidence>
<evidence type="ECO:0000313" key="2">
    <source>
        <dbReference type="EMBL" id="MED6159558.1"/>
    </source>
</evidence>
<feature type="compositionally biased region" description="Polar residues" evidence="1">
    <location>
        <begin position="41"/>
        <end position="51"/>
    </location>
</feature>
<accession>A0ABU6UIS3</accession>
<dbReference type="Proteomes" id="UP001341840">
    <property type="component" value="Unassembled WGS sequence"/>
</dbReference>
<feature type="region of interest" description="Disordered" evidence="1">
    <location>
        <begin position="1"/>
        <end position="68"/>
    </location>
</feature>
<sequence length="68" mass="7502">MDLSSILDCDEEEHGSENATDEYASCYGETGKSEIADSATGEDTTGDNRGQQSEKRKEGRSTMMNFWV</sequence>
<evidence type="ECO:0000256" key="1">
    <source>
        <dbReference type="SAM" id="MobiDB-lite"/>
    </source>
</evidence>
<dbReference type="EMBL" id="JASCZI010121081">
    <property type="protein sequence ID" value="MED6159558.1"/>
    <property type="molecule type" value="Genomic_DNA"/>
</dbReference>